<name>A0ABN7WA94_GIGMA</name>
<reference evidence="1 2" key="1">
    <citation type="submission" date="2021-06" db="EMBL/GenBank/DDBJ databases">
        <authorList>
            <person name="Kallberg Y."/>
            <person name="Tangrot J."/>
            <person name="Rosling A."/>
        </authorList>
    </citation>
    <scope>NUCLEOTIDE SEQUENCE [LARGE SCALE GENOMIC DNA]</scope>
    <source>
        <strain evidence="1 2">120-4 pot B 10/14</strain>
    </source>
</reference>
<dbReference type="EMBL" id="CAJVQB010034956">
    <property type="protein sequence ID" value="CAG8821913.1"/>
    <property type="molecule type" value="Genomic_DNA"/>
</dbReference>
<proteinExistence type="predicted"/>
<feature type="non-terminal residue" evidence="1">
    <location>
        <position position="48"/>
    </location>
</feature>
<sequence>MLDRATSEIANKLDRAISNIANKFNKIDHVTSKIISKHPKLNFNGPNS</sequence>
<gene>
    <name evidence="1" type="ORF">GMARGA_LOCUS27949</name>
</gene>
<dbReference type="Proteomes" id="UP000789901">
    <property type="component" value="Unassembled WGS sequence"/>
</dbReference>
<keyword evidence="2" id="KW-1185">Reference proteome</keyword>
<protein>
    <submittedName>
        <fullName evidence="1">33548_t:CDS:1</fullName>
    </submittedName>
</protein>
<comment type="caution">
    <text evidence="1">The sequence shown here is derived from an EMBL/GenBank/DDBJ whole genome shotgun (WGS) entry which is preliminary data.</text>
</comment>
<accession>A0ABN7WA94</accession>
<evidence type="ECO:0000313" key="1">
    <source>
        <dbReference type="EMBL" id="CAG8821913.1"/>
    </source>
</evidence>
<organism evidence="1 2">
    <name type="scientific">Gigaspora margarita</name>
    <dbReference type="NCBI Taxonomy" id="4874"/>
    <lineage>
        <taxon>Eukaryota</taxon>
        <taxon>Fungi</taxon>
        <taxon>Fungi incertae sedis</taxon>
        <taxon>Mucoromycota</taxon>
        <taxon>Glomeromycotina</taxon>
        <taxon>Glomeromycetes</taxon>
        <taxon>Diversisporales</taxon>
        <taxon>Gigasporaceae</taxon>
        <taxon>Gigaspora</taxon>
    </lineage>
</organism>
<evidence type="ECO:0000313" key="2">
    <source>
        <dbReference type="Proteomes" id="UP000789901"/>
    </source>
</evidence>